<comment type="caution">
    <text evidence="1">The sequence shown here is derived from an EMBL/GenBank/DDBJ whole genome shotgun (WGS) entry which is preliminary data.</text>
</comment>
<accession>A0A5M6IDA2</accession>
<keyword evidence="2" id="KW-1185">Reference proteome</keyword>
<proteinExistence type="predicted"/>
<organism evidence="1 2">
    <name type="scientific">Roseospira marina</name>
    <dbReference type="NCBI Taxonomy" id="140057"/>
    <lineage>
        <taxon>Bacteria</taxon>
        <taxon>Pseudomonadati</taxon>
        <taxon>Pseudomonadota</taxon>
        <taxon>Alphaproteobacteria</taxon>
        <taxon>Rhodospirillales</taxon>
        <taxon>Rhodospirillaceae</taxon>
        <taxon>Roseospira</taxon>
    </lineage>
</organism>
<dbReference type="EMBL" id="VWPJ01000007">
    <property type="protein sequence ID" value="KAA5605739.1"/>
    <property type="molecule type" value="Genomic_DNA"/>
</dbReference>
<protein>
    <submittedName>
        <fullName evidence="1">Uncharacterized protein</fullName>
    </submittedName>
</protein>
<evidence type="ECO:0000313" key="2">
    <source>
        <dbReference type="Proteomes" id="UP000324065"/>
    </source>
</evidence>
<reference evidence="1 2" key="1">
    <citation type="submission" date="2019-09" db="EMBL/GenBank/DDBJ databases">
        <title>Genome sequence of Roseospira marina, one of the more divergent members of the non-sulfur purple photosynthetic bacterial family, the Rhodospirillaceae.</title>
        <authorList>
            <person name="Meyer T."/>
            <person name="Kyndt J."/>
        </authorList>
    </citation>
    <scope>NUCLEOTIDE SEQUENCE [LARGE SCALE GENOMIC DNA]</scope>
    <source>
        <strain evidence="1 2">DSM 15113</strain>
    </source>
</reference>
<dbReference type="AlphaFoldDB" id="A0A5M6IDA2"/>
<gene>
    <name evidence="1" type="ORF">F1188_08930</name>
</gene>
<sequence>MGAWGHRRIPWAQVRGAAAALLVSIAVFGCDDLEAADLTACLTAAYGAEAVVRLDDVNTRVFLVWPEDRPLETPDVVAFLRQAETCLGADPDWAGAYSISLFAKRKFAGYKTEPEMRPFVKAGAWPAAYLAEFDRAAGTLRYYPARTPAQGGRLVDLSQTLADW</sequence>
<dbReference type="PROSITE" id="PS51257">
    <property type="entry name" value="PROKAR_LIPOPROTEIN"/>
    <property type="match status" value="1"/>
</dbReference>
<evidence type="ECO:0000313" key="1">
    <source>
        <dbReference type="EMBL" id="KAA5605739.1"/>
    </source>
</evidence>
<dbReference type="Proteomes" id="UP000324065">
    <property type="component" value="Unassembled WGS sequence"/>
</dbReference>
<name>A0A5M6IDA2_9PROT</name>
<dbReference type="RefSeq" id="WP_150062069.1">
    <property type="nucleotide sequence ID" value="NZ_JACHII010000004.1"/>
</dbReference>